<evidence type="ECO:0000256" key="2">
    <source>
        <dbReference type="ARBA" id="ARBA00011899"/>
    </source>
</evidence>
<feature type="binding site" evidence="11">
    <location>
        <position position="247"/>
    </location>
    <ligand>
        <name>Zn(2+)</name>
        <dbReference type="ChEBI" id="CHEBI:29105"/>
    </ligand>
</feature>
<evidence type="ECO:0000256" key="4">
    <source>
        <dbReference type="ARBA" id="ARBA00022723"/>
    </source>
</evidence>
<dbReference type="GO" id="GO:0046872">
    <property type="term" value="F:metal ion binding"/>
    <property type="evidence" value="ECO:0007669"/>
    <property type="project" value="UniProtKB-KW"/>
</dbReference>
<dbReference type="AlphaFoldDB" id="A0AAT9LB12"/>
<comment type="pathway">
    <text evidence="8">Amino-sugar metabolism; N-acetylneuraminate degradation; D-fructose 6-phosphate from N-acetylneuraminate: step 4/5.</text>
</comment>
<evidence type="ECO:0000256" key="7">
    <source>
        <dbReference type="ARBA" id="ARBA00047647"/>
    </source>
</evidence>
<proteinExistence type="inferred from homology"/>
<evidence type="ECO:0000256" key="9">
    <source>
        <dbReference type="PIRNR" id="PIRNR038994"/>
    </source>
</evidence>
<evidence type="ECO:0000256" key="8">
    <source>
        <dbReference type="ARBA" id="ARBA00060590"/>
    </source>
</evidence>
<dbReference type="NCBIfam" id="TIGR00221">
    <property type="entry name" value="nagA"/>
    <property type="match status" value="1"/>
</dbReference>
<reference evidence="13" key="1">
    <citation type="submission" date="2020-10" db="EMBL/GenBank/DDBJ databases">
        <authorList>
            <person name="Kadnikov V."/>
            <person name="Beletsky A.V."/>
            <person name="Mardanov A.V."/>
            <person name="Karnachuk O.V."/>
            <person name="Ravin N.V."/>
        </authorList>
    </citation>
    <scope>NUCLEOTIDE SEQUENCE</scope>
    <source>
        <strain evidence="13">Bu02</strain>
    </source>
</reference>
<keyword evidence="4 11" id="KW-0479">Metal-binding</keyword>
<dbReference type="EMBL" id="CP062796">
    <property type="protein sequence ID" value="QUL98256.1"/>
    <property type="molecule type" value="Genomic_DNA"/>
</dbReference>
<dbReference type="InterPro" id="IPR003764">
    <property type="entry name" value="GlcNAc_6-P_deAcase"/>
</dbReference>
<dbReference type="PANTHER" id="PTHR11113">
    <property type="entry name" value="N-ACETYLGLUCOSAMINE-6-PHOSPHATE DEACETYLASE"/>
    <property type="match status" value="1"/>
</dbReference>
<dbReference type="PANTHER" id="PTHR11113:SF14">
    <property type="entry name" value="N-ACETYLGLUCOSAMINE-6-PHOSPHATE DEACETYLASE"/>
    <property type="match status" value="1"/>
</dbReference>
<dbReference type="InterPro" id="IPR011059">
    <property type="entry name" value="Metal-dep_hydrolase_composite"/>
</dbReference>
<dbReference type="SUPFAM" id="SSF51556">
    <property type="entry name" value="Metallo-dependent hydrolases"/>
    <property type="match status" value="1"/>
</dbReference>
<feature type="binding site" evidence="11">
    <location>
        <position position="160"/>
    </location>
    <ligand>
        <name>Zn(2+)</name>
        <dbReference type="ChEBI" id="CHEBI:29105"/>
    </ligand>
</feature>
<feature type="binding site" evidence="11">
    <location>
        <position position="226"/>
    </location>
    <ligand>
        <name>Zn(2+)</name>
        <dbReference type="ChEBI" id="CHEBI:29105"/>
    </ligand>
</feature>
<comment type="catalytic activity">
    <reaction evidence="7">
        <text>N-acetyl-D-glucosamine 6-phosphate + H2O = D-glucosamine 6-phosphate + acetate</text>
        <dbReference type="Rhea" id="RHEA:22936"/>
        <dbReference type="ChEBI" id="CHEBI:15377"/>
        <dbReference type="ChEBI" id="CHEBI:30089"/>
        <dbReference type="ChEBI" id="CHEBI:57513"/>
        <dbReference type="ChEBI" id="CHEBI:58725"/>
        <dbReference type="EC" id="3.5.1.25"/>
    </reaction>
</comment>
<dbReference type="EC" id="3.5.1.25" evidence="2"/>
<dbReference type="InterPro" id="IPR032466">
    <property type="entry name" value="Metal_Hydrolase"/>
</dbReference>
<evidence type="ECO:0000256" key="3">
    <source>
        <dbReference type="ARBA" id="ARBA00018029"/>
    </source>
</evidence>
<evidence type="ECO:0000259" key="12">
    <source>
        <dbReference type="Pfam" id="PF01979"/>
    </source>
</evidence>
<protein>
    <recommendedName>
        <fullName evidence="3">N-acetylglucosamine-6-phosphate deacetylase</fullName>
        <ecNumber evidence="2">3.5.1.25</ecNumber>
    </recommendedName>
</protein>
<dbReference type="GO" id="GO:0008448">
    <property type="term" value="F:N-acetylglucosamine-6-phosphate deacetylase activity"/>
    <property type="evidence" value="ECO:0007669"/>
    <property type="project" value="UniProtKB-EC"/>
</dbReference>
<comment type="similarity">
    <text evidence="1 9">Belongs to the metallo-dependent hydrolases superfamily. NagA family.</text>
</comment>
<keyword evidence="6 9" id="KW-0119">Carbohydrate metabolism</keyword>
<dbReference type="Pfam" id="PF01979">
    <property type="entry name" value="Amidohydro_1"/>
    <property type="match status" value="1"/>
</dbReference>
<evidence type="ECO:0000256" key="6">
    <source>
        <dbReference type="ARBA" id="ARBA00023277"/>
    </source>
</evidence>
<dbReference type="FunFam" id="3.20.20.140:FF:000004">
    <property type="entry name" value="N-acetylglucosamine-6-phosphate deacetylase"/>
    <property type="match status" value="1"/>
</dbReference>
<feature type="domain" description="Amidohydrolase-related" evidence="12">
    <location>
        <begin position="69"/>
        <end position="411"/>
    </location>
</feature>
<dbReference type="InterPro" id="IPR006680">
    <property type="entry name" value="Amidohydro-rel"/>
</dbReference>
<dbReference type="Gene3D" id="3.20.20.140">
    <property type="entry name" value="Metal-dependent hydrolases"/>
    <property type="match status" value="1"/>
</dbReference>
<sequence>MERRQNAALGSLPEVIPVYVILAGMMYTPFLSRRDAWVLVNEDSGLIEDVGQGPCPVEGVPVIDAGDAILCPGFIDIHVHAGGGADPLSEALKGGDVAEALLKMGKYEATSGVTSFLPTTGALPDEVHLRLLGAIHDLVKRSPLSETRQRGALILGVNLEGPFISRKRKGAQPEEFIQPPRLEKARRLLEAYPGVARIMTVAPELEGAIPVIEYLVSNGIVACLGHSDASYREAVVGIEAGISHVAHVFSGMRGFHHRDPGALGAVLLDDRVTCELIMDNVHVSPEAAKILIRLKGADKICLITDAIAAAGLPDGYYELYGRQVKVESGRATLPDGTLAGSTLTLAEAVKNMVNLVEVPVSEALRMATYNPARVVGISDRKGSIRRGMDADLTLLDEDFSVRATVVGGRVVYRKEGKVG</sequence>
<evidence type="ECO:0000313" key="13">
    <source>
        <dbReference type="EMBL" id="QUL98256.1"/>
    </source>
</evidence>
<evidence type="ECO:0000256" key="10">
    <source>
        <dbReference type="PIRSR" id="PIRSR038994-1"/>
    </source>
</evidence>
<organism evidence="13">
    <name type="scientific">Candidatus Fermentithermobacillus carboniphilus</name>
    <dbReference type="NCBI Taxonomy" id="3085328"/>
    <lineage>
        <taxon>Bacteria</taxon>
        <taxon>Bacillati</taxon>
        <taxon>Bacillota</taxon>
        <taxon>Candidatus Fermentithermobacillia</taxon>
        <taxon>Candidatus Fermentithermobacillales</taxon>
        <taxon>Candidatus Fermentithermobacillaceae</taxon>
        <taxon>Candidatus Fermentithermobacillus</taxon>
    </lineage>
</organism>
<dbReference type="KEGG" id="fcz:IMF26_09515"/>
<reference evidence="13" key="2">
    <citation type="journal article" date="2023" name="Biology">
        <title>Prokaryotic Life Associated with Coal-Fire Gas Vents Revealed by Metagenomics.</title>
        <authorList>
            <person name="Kadnikov V.V."/>
            <person name="Mardanov A.V."/>
            <person name="Beletsky A.V."/>
            <person name="Karnachuk O.V."/>
            <person name="Ravin N.V."/>
        </authorList>
    </citation>
    <scope>NUCLEOTIDE SEQUENCE</scope>
    <source>
        <strain evidence="13">Bu02</strain>
    </source>
</reference>
<comment type="cofactor">
    <cofactor evidence="11">
        <name>a divalent metal cation</name>
        <dbReference type="ChEBI" id="CHEBI:60240"/>
    </cofactor>
    <text evidence="11">Binds 1 divalent metal cation per subunit.</text>
</comment>
<dbReference type="Gene3D" id="2.30.40.10">
    <property type="entry name" value="Urease, subunit C, domain 1"/>
    <property type="match status" value="1"/>
</dbReference>
<feature type="active site" description="Proton donor/acceptor" evidence="10">
    <location>
        <position position="305"/>
    </location>
</feature>
<evidence type="ECO:0000256" key="11">
    <source>
        <dbReference type="PIRSR" id="PIRSR038994-3"/>
    </source>
</evidence>
<evidence type="ECO:0000256" key="1">
    <source>
        <dbReference type="ARBA" id="ARBA00010716"/>
    </source>
</evidence>
<evidence type="ECO:0000256" key="5">
    <source>
        <dbReference type="ARBA" id="ARBA00022801"/>
    </source>
</evidence>
<keyword evidence="5 9" id="KW-0378">Hydrolase</keyword>
<gene>
    <name evidence="13" type="primary">nagA</name>
    <name evidence="13" type="ORF">IMF26_09515</name>
</gene>
<dbReference type="CDD" id="cd00854">
    <property type="entry name" value="NagA"/>
    <property type="match status" value="1"/>
</dbReference>
<name>A0AAT9LB12_9FIRM</name>
<dbReference type="SUPFAM" id="SSF51338">
    <property type="entry name" value="Composite domain of metallo-dependent hydrolases"/>
    <property type="match status" value="1"/>
</dbReference>
<accession>A0AAT9LB12</accession>
<dbReference type="GO" id="GO:0006046">
    <property type="term" value="P:N-acetylglucosamine catabolic process"/>
    <property type="evidence" value="ECO:0007669"/>
    <property type="project" value="TreeGrafter"/>
</dbReference>
<dbReference type="PIRSF" id="PIRSF038994">
    <property type="entry name" value="NagA"/>
    <property type="match status" value="1"/>
</dbReference>